<dbReference type="InterPro" id="IPR006439">
    <property type="entry name" value="HAD-SF_hydro_IA"/>
</dbReference>
<dbReference type="SFLD" id="SFLDS00003">
    <property type="entry name" value="Haloacid_Dehalogenase"/>
    <property type="match status" value="1"/>
</dbReference>
<reference evidence="1 2" key="1">
    <citation type="journal article" date="2009" name="Appl. Environ. Microbiol.">
        <title>Genomic analysis of 'Elusimicrobium minutum,' the first cultivated representative of the phylum 'Elusimicrobia' (formerly termite group 1).</title>
        <authorList>
            <person name="Herlemann D.P.R."/>
            <person name="Geissinger O."/>
            <person name="Ikeda-Ohtsubo W."/>
            <person name="Kunin V."/>
            <person name="Sun H."/>
            <person name="Lapidus A."/>
            <person name="Hugenholtz P."/>
            <person name="Brune A."/>
        </authorList>
    </citation>
    <scope>NUCLEOTIDE SEQUENCE [LARGE SCALE GENOMIC DNA]</scope>
    <source>
        <strain evidence="1 2">Pei191</strain>
    </source>
</reference>
<evidence type="ECO:0000313" key="2">
    <source>
        <dbReference type="Proteomes" id="UP000001029"/>
    </source>
</evidence>
<evidence type="ECO:0000313" key="1">
    <source>
        <dbReference type="EMBL" id="ACC98375.1"/>
    </source>
</evidence>
<dbReference type="KEGG" id="emi:Emin_0820"/>
<dbReference type="SUPFAM" id="SSF56784">
    <property type="entry name" value="HAD-like"/>
    <property type="match status" value="1"/>
</dbReference>
<dbReference type="InterPro" id="IPR036412">
    <property type="entry name" value="HAD-like_sf"/>
</dbReference>
<dbReference type="InterPro" id="IPR041492">
    <property type="entry name" value="HAD_2"/>
</dbReference>
<dbReference type="Proteomes" id="UP000001029">
    <property type="component" value="Chromosome"/>
</dbReference>
<dbReference type="Pfam" id="PF13419">
    <property type="entry name" value="HAD_2"/>
    <property type="match status" value="1"/>
</dbReference>
<dbReference type="PANTHER" id="PTHR18901">
    <property type="entry name" value="2-DEOXYGLUCOSE-6-PHOSPHATE PHOSPHATASE 2"/>
    <property type="match status" value="1"/>
</dbReference>
<organism evidence="1 2">
    <name type="scientific">Elusimicrobium minutum (strain Pei191)</name>
    <dbReference type="NCBI Taxonomy" id="445932"/>
    <lineage>
        <taxon>Bacteria</taxon>
        <taxon>Pseudomonadati</taxon>
        <taxon>Elusimicrobiota</taxon>
        <taxon>Elusimicrobia</taxon>
        <taxon>Elusimicrobiales</taxon>
        <taxon>Elusimicrobiaceae</taxon>
        <taxon>Elusimicrobium</taxon>
    </lineage>
</organism>
<proteinExistence type="predicted"/>
<dbReference type="HOGENOM" id="CLU_045011_13_3_0"/>
<dbReference type="EMBL" id="CP001055">
    <property type="protein sequence ID" value="ACC98375.1"/>
    <property type="molecule type" value="Genomic_DNA"/>
</dbReference>
<accession>B2KCX9</accession>
<dbReference type="NCBIfam" id="TIGR01509">
    <property type="entry name" value="HAD-SF-IA-v3"/>
    <property type="match status" value="1"/>
</dbReference>
<gene>
    <name evidence="1" type="ordered locus">Emin_0820</name>
</gene>
<name>B2KCX9_ELUMP</name>
<dbReference type="STRING" id="445932.Emin_0820"/>
<dbReference type="Gene3D" id="3.40.50.1000">
    <property type="entry name" value="HAD superfamily/HAD-like"/>
    <property type="match status" value="1"/>
</dbReference>
<dbReference type="RefSeq" id="WP_012414990.1">
    <property type="nucleotide sequence ID" value="NC_010644.1"/>
</dbReference>
<dbReference type="PANTHER" id="PTHR18901:SF38">
    <property type="entry name" value="PSEUDOURIDINE-5'-PHOSPHATASE"/>
    <property type="match status" value="1"/>
</dbReference>
<dbReference type="InterPro" id="IPR023198">
    <property type="entry name" value="PGP-like_dom2"/>
</dbReference>
<sequence>MNIKDIKLVIFDMDGLLLETEKLYMDLFCKTMDELGYKADKELYLPCVGVGSANGRAYLKSKLGQDFPAERHEGLMFKRAYDYVIEKGVDHRPGVSELLDLLDSLNINKGIASSNDKEFVLHALKNSNLINRFSVINTAQDVKKTKPSPDLFLKTAKDFGVPASQTLVLEDSENGVLAANAAQMRVFMIPDIKMPSPEIEKKATAVFNSLHDVVDVFKRNF</sequence>
<dbReference type="AlphaFoldDB" id="B2KCX9"/>
<protein>
    <submittedName>
        <fullName evidence="1">Putative phosphatase/phosphohexomutase</fullName>
    </submittedName>
</protein>
<dbReference type="SFLD" id="SFLDG01129">
    <property type="entry name" value="C1.5:_HAD__Beta-PGM__Phosphata"/>
    <property type="match status" value="1"/>
</dbReference>
<dbReference type="InterPro" id="IPR023214">
    <property type="entry name" value="HAD_sf"/>
</dbReference>
<dbReference type="Gene3D" id="1.10.150.240">
    <property type="entry name" value="Putative phosphatase, domain 2"/>
    <property type="match status" value="1"/>
</dbReference>
<keyword evidence="2" id="KW-1185">Reference proteome</keyword>